<organism evidence="3 4">
    <name type="scientific">Stachybotrys elegans</name>
    <dbReference type="NCBI Taxonomy" id="80388"/>
    <lineage>
        <taxon>Eukaryota</taxon>
        <taxon>Fungi</taxon>
        <taxon>Dikarya</taxon>
        <taxon>Ascomycota</taxon>
        <taxon>Pezizomycotina</taxon>
        <taxon>Sordariomycetes</taxon>
        <taxon>Hypocreomycetidae</taxon>
        <taxon>Hypocreales</taxon>
        <taxon>Stachybotryaceae</taxon>
        <taxon>Stachybotrys</taxon>
    </lineage>
</organism>
<sequence>MGSTASKTASNTVRKFPAQASQAAVRSRPQAPRPQQSQPKPSGQQNGTPHSDDSVEEVTPAFSQRLQTMGVVQPNPTFSPSSTVMSHSADAQPTPLAPNFPSIRSNPTLSVLEARRMLQQQADMELESMAQRPDLGRRFLDMRTVMEAMQMREHGLSDADIETKLKIRPGLISKLGKATVFL</sequence>
<proteinExistence type="predicted"/>
<feature type="region of interest" description="Disordered" evidence="1">
    <location>
        <begin position="71"/>
        <end position="103"/>
    </location>
</feature>
<feature type="compositionally biased region" description="Polar residues" evidence="1">
    <location>
        <begin position="1"/>
        <end position="13"/>
    </location>
</feature>
<keyword evidence="4" id="KW-1185">Reference proteome</keyword>
<evidence type="ECO:0000313" key="4">
    <source>
        <dbReference type="Proteomes" id="UP000813444"/>
    </source>
</evidence>
<accession>A0A8K0SUV3</accession>
<dbReference type="EMBL" id="JAGPNK010000005">
    <property type="protein sequence ID" value="KAH7321403.1"/>
    <property type="molecule type" value="Genomic_DNA"/>
</dbReference>
<comment type="caution">
    <text evidence="3">The sequence shown here is derived from an EMBL/GenBank/DDBJ whole genome shotgun (WGS) entry which is preliminary data.</text>
</comment>
<protein>
    <recommendedName>
        <fullName evidence="2">Helix-turn-helix domain-containing protein</fullName>
    </recommendedName>
</protein>
<dbReference type="OrthoDB" id="4085451at2759"/>
<dbReference type="AlphaFoldDB" id="A0A8K0SUV3"/>
<dbReference type="Proteomes" id="UP000813444">
    <property type="component" value="Unassembled WGS sequence"/>
</dbReference>
<reference evidence="3" key="1">
    <citation type="journal article" date="2021" name="Nat. Commun.">
        <title>Genetic determinants of endophytism in the Arabidopsis root mycobiome.</title>
        <authorList>
            <person name="Mesny F."/>
            <person name="Miyauchi S."/>
            <person name="Thiergart T."/>
            <person name="Pickel B."/>
            <person name="Atanasova L."/>
            <person name="Karlsson M."/>
            <person name="Huettel B."/>
            <person name="Barry K.W."/>
            <person name="Haridas S."/>
            <person name="Chen C."/>
            <person name="Bauer D."/>
            <person name="Andreopoulos W."/>
            <person name="Pangilinan J."/>
            <person name="LaButti K."/>
            <person name="Riley R."/>
            <person name="Lipzen A."/>
            <person name="Clum A."/>
            <person name="Drula E."/>
            <person name="Henrissat B."/>
            <person name="Kohler A."/>
            <person name="Grigoriev I.V."/>
            <person name="Martin F.M."/>
            <person name="Hacquard S."/>
        </authorList>
    </citation>
    <scope>NUCLEOTIDE SEQUENCE</scope>
    <source>
        <strain evidence="3">MPI-CAGE-CH-0235</strain>
    </source>
</reference>
<feature type="domain" description="Helix-turn-helix" evidence="2">
    <location>
        <begin position="139"/>
        <end position="181"/>
    </location>
</feature>
<gene>
    <name evidence="3" type="ORF">B0I35DRAFT_477886</name>
</gene>
<evidence type="ECO:0000256" key="1">
    <source>
        <dbReference type="SAM" id="MobiDB-lite"/>
    </source>
</evidence>
<evidence type="ECO:0000259" key="2">
    <source>
        <dbReference type="Pfam" id="PF22943"/>
    </source>
</evidence>
<feature type="compositionally biased region" description="Polar residues" evidence="1">
    <location>
        <begin position="74"/>
        <end position="91"/>
    </location>
</feature>
<feature type="region of interest" description="Disordered" evidence="1">
    <location>
        <begin position="1"/>
        <end position="59"/>
    </location>
</feature>
<dbReference type="InterPro" id="IPR054448">
    <property type="entry name" value="HTH_put_ascomycetes"/>
</dbReference>
<feature type="compositionally biased region" description="Low complexity" evidence="1">
    <location>
        <begin position="22"/>
        <end position="45"/>
    </location>
</feature>
<evidence type="ECO:0000313" key="3">
    <source>
        <dbReference type="EMBL" id="KAH7321403.1"/>
    </source>
</evidence>
<name>A0A8K0SUV3_9HYPO</name>
<dbReference type="Pfam" id="PF22943">
    <property type="entry name" value="HTH_68"/>
    <property type="match status" value="1"/>
</dbReference>